<dbReference type="PROSITE" id="PS51898">
    <property type="entry name" value="TYR_RECOMBINASE"/>
    <property type="match status" value="1"/>
</dbReference>
<dbReference type="Gene3D" id="1.10.443.10">
    <property type="entry name" value="Intergrase catalytic core"/>
    <property type="match status" value="1"/>
</dbReference>
<comment type="similarity">
    <text evidence="1">Belongs to the 'phage' integrase family.</text>
</comment>
<dbReference type="InterPro" id="IPR010998">
    <property type="entry name" value="Integrase_recombinase_N"/>
</dbReference>
<dbReference type="SUPFAM" id="SSF56349">
    <property type="entry name" value="DNA breaking-rejoining enzymes"/>
    <property type="match status" value="1"/>
</dbReference>
<dbReference type="Pfam" id="PF17293">
    <property type="entry name" value="Arm-DNA-bind_5"/>
    <property type="match status" value="1"/>
</dbReference>
<dbReference type="RefSeq" id="WP_062619097.1">
    <property type="nucleotide sequence ID" value="NZ_JRWG01000001.1"/>
</dbReference>
<dbReference type="STRING" id="1548749.LS48_01070"/>
<comment type="caution">
    <text evidence="5">The sequence shown here is derived from an EMBL/GenBank/DDBJ whole genome shotgun (WGS) entry which is preliminary data.</text>
</comment>
<dbReference type="Proteomes" id="UP000070138">
    <property type="component" value="Unassembled WGS sequence"/>
</dbReference>
<evidence type="ECO:0000259" key="4">
    <source>
        <dbReference type="PROSITE" id="PS51898"/>
    </source>
</evidence>
<dbReference type="GO" id="GO:0003677">
    <property type="term" value="F:DNA binding"/>
    <property type="evidence" value="ECO:0007669"/>
    <property type="project" value="UniProtKB-KW"/>
</dbReference>
<keyword evidence="2" id="KW-0238">DNA-binding</keyword>
<reference evidence="5 6" key="2">
    <citation type="journal article" date="2016" name="Int. J. Syst. Evol. Microbiol.">
        <title>Vitellibacter aquimaris sp. nov., a marine bacterium isolated from seawater.</title>
        <authorList>
            <person name="Thevarajoo S."/>
            <person name="Selvaratnam C."/>
            <person name="Goh K.M."/>
            <person name="Hong K.W."/>
            <person name="Chan X.Y."/>
            <person name="Chan K.G."/>
            <person name="Chong C.S."/>
        </authorList>
    </citation>
    <scope>NUCLEOTIDE SEQUENCE [LARGE SCALE GENOMIC DNA]</scope>
    <source>
        <strain evidence="5 6">D-24</strain>
    </source>
</reference>
<dbReference type="OrthoDB" id="1098628at2"/>
<dbReference type="GO" id="GO:0015074">
    <property type="term" value="P:DNA integration"/>
    <property type="evidence" value="ECO:0007669"/>
    <property type="project" value="InterPro"/>
</dbReference>
<dbReference type="InterPro" id="IPR002104">
    <property type="entry name" value="Integrase_catalytic"/>
</dbReference>
<accession>A0A137RLM8</accession>
<keyword evidence="3" id="KW-0233">DNA recombination</keyword>
<gene>
    <name evidence="5" type="ORF">LS48_01070</name>
</gene>
<dbReference type="InterPro" id="IPR035386">
    <property type="entry name" value="Arm-DNA-bind_5"/>
</dbReference>
<dbReference type="InterPro" id="IPR013762">
    <property type="entry name" value="Integrase-like_cat_sf"/>
</dbReference>
<dbReference type="PANTHER" id="PTHR30349:SF64">
    <property type="entry name" value="PROPHAGE INTEGRASE INTD-RELATED"/>
    <property type="match status" value="1"/>
</dbReference>
<dbReference type="InterPro" id="IPR025269">
    <property type="entry name" value="SAM-like_dom"/>
</dbReference>
<evidence type="ECO:0000256" key="3">
    <source>
        <dbReference type="ARBA" id="ARBA00023172"/>
    </source>
</evidence>
<dbReference type="EMBL" id="JRWG01000001">
    <property type="protein sequence ID" value="KXO01098.1"/>
    <property type="molecule type" value="Genomic_DNA"/>
</dbReference>
<protein>
    <submittedName>
        <fullName evidence="5">Integrase</fullName>
    </submittedName>
</protein>
<organism evidence="5 6">
    <name type="scientific">Aequorivita aquimaris</name>
    <dbReference type="NCBI Taxonomy" id="1548749"/>
    <lineage>
        <taxon>Bacteria</taxon>
        <taxon>Pseudomonadati</taxon>
        <taxon>Bacteroidota</taxon>
        <taxon>Flavobacteriia</taxon>
        <taxon>Flavobacteriales</taxon>
        <taxon>Flavobacteriaceae</taxon>
        <taxon>Aequorivita</taxon>
    </lineage>
</organism>
<dbReference type="Pfam" id="PF13102">
    <property type="entry name" value="Phage_int_SAM_5"/>
    <property type="match status" value="1"/>
</dbReference>
<dbReference type="InterPro" id="IPR011010">
    <property type="entry name" value="DNA_brk_join_enz"/>
</dbReference>
<dbReference type="Gene3D" id="1.10.150.130">
    <property type="match status" value="1"/>
</dbReference>
<dbReference type="InterPro" id="IPR050090">
    <property type="entry name" value="Tyrosine_recombinase_XerCD"/>
</dbReference>
<dbReference type="AlphaFoldDB" id="A0A137RLM8"/>
<proteinExistence type="inferred from homology"/>
<evidence type="ECO:0000256" key="2">
    <source>
        <dbReference type="ARBA" id="ARBA00023125"/>
    </source>
</evidence>
<name>A0A137RLM8_9FLAO</name>
<reference evidence="6" key="1">
    <citation type="submission" date="2014-10" db="EMBL/GenBank/DDBJ databases">
        <title>Genome sequencing of Vitellibacter sp. D-24.</title>
        <authorList>
            <person name="Thevarajoo S."/>
            <person name="Selvaratnam C."/>
            <person name="Goh K.M."/>
            <person name="Chong C.S."/>
        </authorList>
    </citation>
    <scope>NUCLEOTIDE SEQUENCE [LARGE SCALE GENOMIC DNA]</scope>
    <source>
        <strain evidence="6">D-24</strain>
    </source>
</reference>
<dbReference type="GO" id="GO:0006310">
    <property type="term" value="P:DNA recombination"/>
    <property type="evidence" value="ECO:0007669"/>
    <property type="project" value="UniProtKB-KW"/>
</dbReference>
<evidence type="ECO:0000256" key="1">
    <source>
        <dbReference type="ARBA" id="ARBA00008857"/>
    </source>
</evidence>
<feature type="domain" description="Tyr recombinase" evidence="4">
    <location>
        <begin position="222"/>
        <end position="397"/>
    </location>
</feature>
<dbReference type="PANTHER" id="PTHR30349">
    <property type="entry name" value="PHAGE INTEGRASE-RELATED"/>
    <property type="match status" value="1"/>
</dbReference>
<dbReference type="Pfam" id="PF00589">
    <property type="entry name" value="Phage_integrase"/>
    <property type="match status" value="1"/>
</dbReference>
<dbReference type="CDD" id="cd01185">
    <property type="entry name" value="INTN1_C_like"/>
    <property type="match status" value="1"/>
</dbReference>
<sequence>MRNSVTFSVMFLPRFEKESKGKSPLYVRITTNGKRTLFSLKRKFTTTLWDKTKSRLKGSSIETFQINKYLDQVYVDINEAYRELLKEKKLITPLSVKARYLGEDDINKTLLQLSTYHNLNMKSVLKHGTLKNYFTTETYIKRFLQIERKTEDIYLEHLNYAFIIDFENFLRRNVAQLQSRPLTNNGVMKHLERLKKLLNLALRLEWIERDPFAKFSLKFIKTERHFLTHSEIEKILKFHSEKSYLNKTRDIFIFACYTGLSYIDVKNLKKANIVKGIDGNDWIYTSRQKTNQTVKIPILSIAGQIIEKYKNEMKSQDRLLPVFSNQKLNSYLKEIMVQLKINKSLSFHCARHTFATTVTLSNGVPIETVSKLLGHSKLSTTQVYARVLEKRISDDIGNLRSVLQNQELSKNKTG</sequence>
<keyword evidence="6" id="KW-1185">Reference proteome</keyword>
<evidence type="ECO:0000313" key="5">
    <source>
        <dbReference type="EMBL" id="KXO01098.1"/>
    </source>
</evidence>
<evidence type="ECO:0000313" key="6">
    <source>
        <dbReference type="Proteomes" id="UP000070138"/>
    </source>
</evidence>